<dbReference type="EMBL" id="CAJVQC010036810">
    <property type="protein sequence ID" value="CAG8762172.1"/>
    <property type="molecule type" value="Genomic_DNA"/>
</dbReference>
<evidence type="ECO:0000313" key="1">
    <source>
        <dbReference type="EMBL" id="CAG8762172.1"/>
    </source>
</evidence>
<feature type="non-terminal residue" evidence="1">
    <location>
        <position position="1"/>
    </location>
</feature>
<gene>
    <name evidence="1" type="ORF">RPERSI_LOCUS15356</name>
</gene>
<name>A0ACA9QRD2_9GLOM</name>
<comment type="caution">
    <text evidence="1">The sequence shown here is derived from an EMBL/GenBank/DDBJ whole genome shotgun (WGS) entry which is preliminary data.</text>
</comment>
<dbReference type="Proteomes" id="UP000789920">
    <property type="component" value="Unassembled WGS sequence"/>
</dbReference>
<sequence>KTSEILETECKKREKKENKRLNDAINSVTGLDLNDSEYDDEDTNDNMDIKKNNLF</sequence>
<evidence type="ECO:0000313" key="2">
    <source>
        <dbReference type="Proteomes" id="UP000789920"/>
    </source>
</evidence>
<keyword evidence="2" id="KW-1185">Reference proteome</keyword>
<protein>
    <submittedName>
        <fullName evidence="1">36949_t:CDS:1</fullName>
    </submittedName>
</protein>
<accession>A0ACA9QRD2</accession>
<reference evidence="1" key="1">
    <citation type="submission" date="2021-06" db="EMBL/GenBank/DDBJ databases">
        <authorList>
            <person name="Kallberg Y."/>
            <person name="Tangrot J."/>
            <person name="Rosling A."/>
        </authorList>
    </citation>
    <scope>NUCLEOTIDE SEQUENCE</scope>
    <source>
        <strain evidence="1">MA461A</strain>
    </source>
</reference>
<organism evidence="1 2">
    <name type="scientific">Racocetra persica</name>
    <dbReference type="NCBI Taxonomy" id="160502"/>
    <lineage>
        <taxon>Eukaryota</taxon>
        <taxon>Fungi</taxon>
        <taxon>Fungi incertae sedis</taxon>
        <taxon>Mucoromycota</taxon>
        <taxon>Glomeromycotina</taxon>
        <taxon>Glomeromycetes</taxon>
        <taxon>Diversisporales</taxon>
        <taxon>Gigasporaceae</taxon>
        <taxon>Racocetra</taxon>
    </lineage>
</organism>
<proteinExistence type="predicted"/>